<accession>A0ABT8JFE4</accession>
<protein>
    <recommendedName>
        <fullName evidence="3">LysR substrate-binding domain-containing protein</fullName>
    </recommendedName>
</protein>
<evidence type="ECO:0008006" key="3">
    <source>
        <dbReference type="Google" id="ProtNLM"/>
    </source>
</evidence>
<evidence type="ECO:0000313" key="2">
    <source>
        <dbReference type="Proteomes" id="UP001174205"/>
    </source>
</evidence>
<dbReference type="EMBL" id="JAROCD010000008">
    <property type="protein sequence ID" value="MDN4602894.1"/>
    <property type="molecule type" value="Genomic_DNA"/>
</dbReference>
<sequence length="78" mass="8809">MREGRLVALPWDLSELSFSAQLLWHREKWISPSMGAFIHTAKSELKTKKYLAHKRLNAKGDAHKGMVGGTELNLKSCC</sequence>
<comment type="caution">
    <text evidence="1">The sequence shown here is derived from an EMBL/GenBank/DDBJ whole genome shotgun (WGS) entry which is preliminary data.</text>
</comment>
<keyword evidence="2" id="KW-1185">Reference proteome</keyword>
<name>A0ABT8JFE4_9BACL</name>
<reference evidence="1" key="1">
    <citation type="submission" date="2023-03" db="EMBL/GenBank/DDBJ databases">
        <title>MT1 and MT2 Draft Genomes of Novel Species.</title>
        <authorList>
            <person name="Venkateswaran K."/>
        </authorList>
    </citation>
    <scope>NUCLEOTIDE SEQUENCE</scope>
    <source>
        <strain evidence="1">F6_3S_P_1C</strain>
    </source>
</reference>
<evidence type="ECO:0000313" key="1">
    <source>
        <dbReference type="EMBL" id="MDN4602894.1"/>
    </source>
</evidence>
<gene>
    <name evidence="1" type="ORF">P5G61_16770</name>
</gene>
<organism evidence="1 2">
    <name type="scientific">Paenibacillus vandeheii</name>
    <dbReference type="NCBI Taxonomy" id="3035917"/>
    <lineage>
        <taxon>Bacteria</taxon>
        <taxon>Bacillati</taxon>
        <taxon>Bacillota</taxon>
        <taxon>Bacilli</taxon>
        <taxon>Bacillales</taxon>
        <taxon>Paenibacillaceae</taxon>
        <taxon>Paenibacillus</taxon>
    </lineage>
</organism>
<dbReference type="Proteomes" id="UP001174205">
    <property type="component" value="Unassembled WGS sequence"/>
</dbReference>
<proteinExistence type="predicted"/>